<dbReference type="AlphaFoldDB" id="A2ER70"/>
<accession>A2ER70</accession>
<dbReference type="GO" id="GO:0005092">
    <property type="term" value="F:GDP-dissociation inhibitor activity"/>
    <property type="evidence" value="ECO:0000318"/>
    <property type="project" value="GO_Central"/>
</dbReference>
<dbReference type="EMBL" id="DS113464">
    <property type="protein sequence ID" value="EAY04823.1"/>
    <property type="molecule type" value="Genomic_DNA"/>
</dbReference>
<dbReference type="Gene3D" id="3.30.30.170">
    <property type="match status" value="1"/>
</dbReference>
<dbReference type="VEuPathDB" id="TrichDB:TVAGG3_0411040"/>
<dbReference type="eggNOG" id="KOG2767">
    <property type="taxonomic scope" value="Eukaryota"/>
</dbReference>
<dbReference type="RefSeq" id="XP_001317046.1">
    <property type="nucleotide sequence ID" value="XM_001317011.1"/>
</dbReference>
<reference evidence="8" key="2">
    <citation type="journal article" date="2007" name="Science">
        <title>Draft genome sequence of the sexually transmitted pathogen Trichomonas vaginalis.</title>
        <authorList>
            <person name="Carlton J.M."/>
            <person name="Hirt R.P."/>
            <person name="Silva J.C."/>
            <person name="Delcher A.L."/>
            <person name="Schatz M."/>
            <person name="Zhao Q."/>
            <person name="Wortman J.R."/>
            <person name="Bidwell S.L."/>
            <person name="Alsmark U.C.M."/>
            <person name="Besteiro S."/>
            <person name="Sicheritz-Ponten T."/>
            <person name="Noel C.J."/>
            <person name="Dacks J.B."/>
            <person name="Foster P.G."/>
            <person name="Simillion C."/>
            <person name="Van de Peer Y."/>
            <person name="Miranda-Saavedra D."/>
            <person name="Barton G.J."/>
            <person name="Westrop G.D."/>
            <person name="Mueller S."/>
            <person name="Dessi D."/>
            <person name="Fiori P.L."/>
            <person name="Ren Q."/>
            <person name="Paulsen I."/>
            <person name="Zhang H."/>
            <person name="Bastida-Corcuera F.D."/>
            <person name="Simoes-Barbosa A."/>
            <person name="Brown M.T."/>
            <person name="Hayes R.D."/>
            <person name="Mukherjee M."/>
            <person name="Okumura C.Y."/>
            <person name="Schneider R."/>
            <person name="Smith A.J."/>
            <person name="Vanacova S."/>
            <person name="Villalvazo M."/>
            <person name="Haas B.J."/>
            <person name="Pertea M."/>
            <person name="Feldblyum T.V."/>
            <person name="Utterback T.R."/>
            <person name="Shu C.L."/>
            <person name="Osoegawa K."/>
            <person name="de Jong P.J."/>
            <person name="Hrdy I."/>
            <person name="Horvathova L."/>
            <person name="Zubacova Z."/>
            <person name="Dolezal P."/>
            <person name="Malik S.B."/>
            <person name="Logsdon J.M. Jr."/>
            <person name="Henze K."/>
            <person name="Gupta A."/>
            <person name="Wang C.C."/>
            <person name="Dunne R.L."/>
            <person name="Upcroft J.A."/>
            <person name="Upcroft P."/>
            <person name="White O."/>
            <person name="Salzberg S.L."/>
            <person name="Tang P."/>
            <person name="Chiu C.-H."/>
            <person name="Lee Y.-S."/>
            <person name="Embley T.M."/>
            <person name="Coombs G.H."/>
            <person name="Mottram J.C."/>
            <person name="Tachezy J."/>
            <person name="Fraser-Liggett C.M."/>
            <person name="Johnson P.J."/>
        </authorList>
    </citation>
    <scope>NUCLEOTIDE SEQUENCE [LARGE SCALE GENOMIC DNA]</scope>
    <source>
        <strain evidence="8">G3</strain>
    </source>
</reference>
<dbReference type="GO" id="GO:0003743">
    <property type="term" value="F:translation initiation factor activity"/>
    <property type="evidence" value="ECO:0000318"/>
    <property type="project" value="GO_Central"/>
</dbReference>
<dbReference type="Pfam" id="PF02020">
    <property type="entry name" value="W2"/>
    <property type="match status" value="1"/>
</dbReference>
<dbReference type="Gene3D" id="1.25.40.180">
    <property type="match status" value="1"/>
</dbReference>
<name>A2ER70_TRIV3</name>
<dbReference type="GO" id="GO:0071074">
    <property type="term" value="F:eukaryotic initiation factor eIF2 binding"/>
    <property type="evidence" value="ECO:0000318"/>
    <property type="project" value="GO_Central"/>
</dbReference>
<dbReference type="InParanoid" id="A2ER70"/>
<dbReference type="InterPro" id="IPR002735">
    <property type="entry name" value="Transl_init_fac_IF2/IF5_dom"/>
</dbReference>
<evidence type="ECO:0000256" key="1">
    <source>
        <dbReference type="ARBA" id="ARBA00010397"/>
    </source>
</evidence>
<evidence type="ECO:0000256" key="2">
    <source>
        <dbReference type="ARBA" id="ARBA00022540"/>
    </source>
</evidence>
<keyword evidence="5" id="KW-0342">GTP-binding</keyword>
<keyword evidence="9" id="KW-1185">Reference proteome</keyword>
<feature type="compositionally biased region" description="Acidic residues" evidence="6">
    <location>
        <begin position="372"/>
        <end position="384"/>
    </location>
</feature>
<evidence type="ECO:0000256" key="5">
    <source>
        <dbReference type="ARBA" id="ARBA00023134"/>
    </source>
</evidence>
<dbReference type="PROSITE" id="PS51363">
    <property type="entry name" value="W2"/>
    <property type="match status" value="1"/>
</dbReference>
<dbReference type="STRING" id="5722.A2ER70"/>
<dbReference type="SUPFAM" id="SSF48371">
    <property type="entry name" value="ARM repeat"/>
    <property type="match status" value="1"/>
</dbReference>
<proteinExistence type="inferred from homology"/>
<dbReference type="PANTHER" id="PTHR23001:SF7">
    <property type="entry name" value="EUKARYOTIC TRANSLATION INITIATION FACTOR 5"/>
    <property type="match status" value="1"/>
</dbReference>
<evidence type="ECO:0000313" key="8">
    <source>
        <dbReference type="EMBL" id="EAY04823.1"/>
    </source>
</evidence>
<dbReference type="InterPro" id="IPR045196">
    <property type="entry name" value="IF2/IF5"/>
</dbReference>
<evidence type="ECO:0000256" key="3">
    <source>
        <dbReference type="ARBA" id="ARBA00022741"/>
    </source>
</evidence>
<keyword evidence="3" id="KW-0547">Nucleotide-binding</keyword>
<dbReference type="Proteomes" id="UP000001542">
    <property type="component" value="Unassembled WGS sequence"/>
</dbReference>
<dbReference type="SUPFAM" id="SSF100966">
    <property type="entry name" value="Translation initiation factor 2 beta, aIF2beta, N-terminal domain"/>
    <property type="match status" value="1"/>
</dbReference>
<keyword evidence="4" id="KW-0648">Protein biosynthesis</keyword>
<dbReference type="InterPro" id="IPR016024">
    <property type="entry name" value="ARM-type_fold"/>
</dbReference>
<dbReference type="InterPro" id="IPR003307">
    <property type="entry name" value="W2_domain"/>
</dbReference>
<comment type="similarity">
    <text evidence="1">Belongs to the eIF-2-beta/eIF-5 family.</text>
</comment>
<feature type="region of interest" description="Disordered" evidence="6">
    <location>
        <begin position="369"/>
        <end position="405"/>
    </location>
</feature>
<dbReference type="FunCoup" id="A2ER70">
    <property type="interactions" value="971"/>
</dbReference>
<dbReference type="Gene3D" id="2.20.25.350">
    <property type="match status" value="1"/>
</dbReference>
<protein>
    <submittedName>
        <fullName evidence="8">Domain found in IF2B/IF5 family protein</fullName>
    </submittedName>
</protein>
<dbReference type="GO" id="GO:0005829">
    <property type="term" value="C:cytosol"/>
    <property type="evidence" value="ECO:0000318"/>
    <property type="project" value="GO_Central"/>
</dbReference>
<dbReference type="GO" id="GO:0001732">
    <property type="term" value="P:formation of cytoplasmic translation initiation complex"/>
    <property type="evidence" value="ECO:0000318"/>
    <property type="project" value="GO_Central"/>
</dbReference>
<feature type="domain" description="W2" evidence="7">
    <location>
        <begin position="215"/>
        <end position="379"/>
    </location>
</feature>
<dbReference type="SMART" id="SM00515">
    <property type="entry name" value="eIF5C"/>
    <property type="match status" value="1"/>
</dbReference>
<reference evidence="8" key="1">
    <citation type="submission" date="2006-10" db="EMBL/GenBank/DDBJ databases">
        <authorList>
            <person name="Amadeo P."/>
            <person name="Zhao Q."/>
            <person name="Wortman J."/>
            <person name="Fraser-Liggett C."/>
            <person name="Carlton J."/>
        </authorList>
    </citation>
    <scope>NUCLEOTIDE SEQUENCE</scope>
    <source>
        <strain evidence="8">G3</strain>
    </source>
</reference>
<dbReference type="InterPro" id="IPR016190">
    <property type="entry name" value="Transl_init_fac_IF2/IF5_Zn-bd"/>
</dbReference>
<feature type="compositionally biased region" description="Basic and acidic residues" evidence="6">
    <location>
        <begin position="385"/>
        <end position="405"/>
    </location>
</feature>
<keyword evidence="2" id="KW-0396">Initiation factor</keyword>
<organism evidence="8 9">
    <name type="scientific">Trichomonas vaginalis (strain ATCC PRA-98 / G3)</name>
    <dbReference type="NCBI Taxonomy" id="412133"/>
    <lineage>
        <taxon>Eukaryota</taxon>
        <taxon>Metamonada</taxon>
        <taxon>Parabasalia</taxon>
        <taxon>Trichomonadida</taxon>
        <taxon>Trichomonadidae</taxon>
        <taxon>Trichomonas</taxon>
    </lineage>
</organism>
<dbReference type="SMART" id="SM00653">
    <property type="entry name" value="eIF2B_5"/>
    <property type="match status" value="1"/>
</dbReference>
<dbReference type="CDD" id="cd11561">
    <property type="entry name" value="W2_eIF5"/>
    <property type="match status" value="1"/>
</dbReference>
<dbReference type="InterPro" id="IPR016189">
    <property type="entry name" value="Transl_init_fac_IF2/IF5_N"/>
</dbReference>
<dbReference type="Pfam" id="PF01873">
    <property type="entry name" value="eIF-5_eIF-2B"/>
    <property type="match status" value="1"/>
</dbReference>
<gene>
    <name evidence="8" type="ORF">TVAG_226360</name>
</gene>
<dbReference type="PANTHER" id="PTHR23001">
    <property type="entry name" value="EUKARYOTIC TRANSLATION INITIATION FACTOR"/>
    <property type="match status" value="1"/>
</dbReference>
<dbReference type="GO" id="GO:0005525">
    <property type="term" value="F:GTP binding"/>
    <property type="evidence" value="ECO:0007669"/>
    <property type="project" value="UniProtKB-KW"/>
</dbReference>
<evidence type="ECO:0000259" key="7">
    <source>
        <dbReference type="PROSITE" id="PS51363"/>
    </source>
</evidence>
<dbReference type="KEGG" id="tva:4762693"/>
<evidence type="ECO:0000313" key="9">
    <source>
        <dbReference type="Proteomes" id="UP000001542"/>
    </source>
</evidence>
<dbReference type="SUPFAM" id="SSF75689">
    <property type="entry name" value="Zinc-binding domain of translation initiation factor 2 beta"/>
    <property type="match status" value="1"/>
</dbReference>
<dbReference type="VEuPathDB" id="TrichDB:TVAG_226360"/>
<dbReference type="FunFam" id="3.30.30.170:FF:000002">
    <property type="entry name" value="Eukaryotic translation initiation factor 5"/>
    <property type="match status" value="1"/>
</dbReference>
<dbReference type="OrthoDB" id="10250831at2759"/>
<dbReference type="SMR" id="A2ER70"/>
<sequence>MPPKVAQIPIKKDEDSTYRYKMPRLTPRKLSSGNGVKTSIINSADIAKAIGRTQALLTQWFGYALACQARINPSSSQIIMNGDHPAKKLQDSLYEFIDNFILCPHCLNPETTMEKKGSQLILVCHACGHSDPACVGSHATYIQKTLDWILSHIQSEQTKGQNVTQRAHGRLDEIDEYEKQKANEQNEATTGVEINVEEFKKIEAELDAQNQKAVERPTEAEENAYFEKFGKQLVGEETDAEIFEEFNSMAERGGWNSPTRCAIIFEYLFRGEPTEILNSIEDRRGFIIRVLNEDGIQKDFQTAMASFIEKKVPELFTSAPVIWHCMYNNEIIEDSAFLAWYTARPSKRFEDPEKAKKLREMLAPFKTWIETAEIEPEPEEDVKEEEEKPEEKAEDKKDDINIDDI</sequence>
<evidence type="ECO:0000256" key="6">
    <source>
        <dbReference type="SAM" id="MobiDB-lite"/>
    </source>
</evidence>
<evidence type="ECO:0000256" key="4">
    <source>
        <dbReference type="ARBA" id="ARBA00022917"/>
    </source>
</evidence>